<dbReference type="InterPro" id="IPR021109">
    <property type="entry name" value="Peptidase_aspartic_dom_sf"/>
</dbReference>
<dbReference type="Proteomes" id="UP000283509">
    <property type="component" value="Unassembled WGS sequence"/>
</dbReference>
<evidence type="ECO:0000313" key="5">
    <source>
        <dbReference type="Proteomes" id="UP000283509"/>
    </source>
</evidence>
<dbReference type="AlphaFoldDB" id="A0A423SC06"/>
<sequence>MQHTSREGLPGWLRGQLLWHDFPSAHKMAEKCQAVWDSVVEARHTLLDVHGLLRMGRSSSLWPPQPSTRDRMVLGLYHPGQYPDATTPGLEFYGDLLPQAALVHSQLEPLPQHHPTDGLLAGGEVGSDPGLTTIGWRAITPATAGQGEAAWVESPRLRAAVLAQRELNNQPRIRFTGRPMRVLEVEGKTFSSFLDTGSEVTMVKREAVTRLPGVRLHASSRVLQGVSGQPTPAIAEVDLAFTIHPKLSVTHRTCVVESLHFPGDILMGMDLLHCFPVRMVLEGLSSKNYMEGGTTGYHVPACHDATDETPEAVVPELSQSPSPVAVSPVHVAEETVVETRSGKFVSATVARSSPDDMRLAIVETCTDRLTVPRTLVTVHGRRSSVWVVNPHPKPRKVRPGTVLGYASFLEPEEVVCTVPASAMTSDTPDSKPPAKRLMAMATPDLEQEEFSEEEFLHCGEFQDDDYHSTACLDFGYEDEDFVFPDTPALDEACQQEELEAACVAVDTGTGGTEAVGAPLPIALGHLTADQEGQLHEVLDRFSTLFSGDKLVVGLVPGVQHRDRSPAEKACPLEQAQKTREDDQVLCE</sequence>
<reference evidence="4 5" key="1">
    <citation type="submission" date="2018-04" db="EMBL/GenBank/DDBJ databases">
        <authorList>
            <person name="Zhang X."/>
            <person name="Yuan J."/>
            <person name="Li F."/>
            <person name="Xiang J."/>
        </authorList>
    </citation>
    <scope>NUCLEOTIDE SEQUENCE [LARGE SCALE GENOMIC DNA]</scope>
    <source>
        <tissue evidence="4">Muscle</tissue>
    </source>
</reference>
<dbReference type="Pfam" id="PF00077">
    <property type="entry name" value="RVP"/>
    <property type="match status" value="1"/>
</dbReference>
<dbReference type="SUPFAM" id="SSF50630">
    <property type="entry name" value="Acid proteases"/>
    <property type="match status" value="1"/>
</dbReference>
<proteinExistence type="predicted"/>
<keyword evidence="5" id="KW-1185">Reference proteome</keyword>
<organism evidence="4 5">
    <name type="scientific">Penaeus vannamei</name>
    <name type="common">Whiteleg shrimp</name>
    <name type="synonym">Litopenaeus vannamei</name>
    <dbReference type="NCBI Taxonomy" id="6689"/>
    <lineage>
        <taxon>Eukaryota</taxon>
        <taxon>Metazoa</taxon>
        <taxon>Ecdysozoa</taxon>
        <taxon>Arthropoda</taxon>
        <taxon>Crustacea</taxon>
        <taxon>Multicrustacea</taxon>
        <taxon>Malacostraca</taxon>
        <taxon>Eumalacostraca</taxon>
        <taxon>Eucarida</taxon>
        <taxon>Decapoda</taxon>
        <taxon>Dendrobranchiata</taxon>
        <taxon>Penaeoidea</taxon>
        <taxon>Penaeidae</taxon>
        <taxon>Penaeus</taxon>
    </lineage>
</organism>
<evidence type="ECO:0000256" key="2">
    <source>
        <dbReference type="SAM" id="MobiDB-lite"/>
    </source>
</evidence>
<evidence type="ECO:0000256" key="1">
    <source>
        <dbReference type="ARBA" id="ARBA00022801"/>
    </source>
</evidence>
<gene>
    <name evidence="4" type="ORF">C7M84_020453</name>
</gene>
<feature type="domain" description="Retropepsins" evidence="3">
    <location>
        <begin position="178"/>
        <end position="274"/>
    </location>
</feature>
<evidence type="ECO:0000259" key="3">
    <source>
        <dbReference type="Pfam" id="PF00077"/>
    </source>
</evidence>
<dbReference type="OrthoDB" id="6382106at2759"/>
<keyword evidence="1" id="KW-0378">Hydrolase</keyword>
<dbReference type="CDD" id="cd00303">
    <property type="entry name" value="retropepsin_like"/>
    <property type="match status" value="1"/>
</dbReference>
<dbReference type="Gene3D" id="2.40.70.10">
    <property type="entry name" value="Acid Proteases"/>
    <property type="match status" value="1"/>
</dbReference>
<evidence type="ECO:0000313" key="4">
    <source>
        <dbReference type="EMBL" id="ROT61741.1"/>
    </source>
</evidence>
<protein>
    <recommendedName>
        <fullName evidence="3">Retropepsins domain-containing protein</fullName>
    </recommendedName>
</protein>
<comment type="caution">
    <text evidence="4">The sequence shown here is derived from an EMBL/GenBank/DDBJ whole genome shotgun (WGS) entry which is preliminary data.</text>
</comment>
<dbReference type="InterPro" id="IPR018061">
    <property type="entry name" value="Retropepsins"/>
</dbReference>
<accession>A0A423SC06</accession>
<feature type="region of interest" description="Disordered" evidence="2">
    <location>
        <begin position="563"/>
        <end position="587"/>
    </location>
</feature>
<feature type="compositionally biased region" description="Basic and acidic residues" evidence="2">
    <location>
        <begin position="576"/>
        <end position="587"/>
    </location>
</feature>
<dbReference type="EMBL" id="QCYY01004007">
    <property type="protein sequence ID" value="ROT61741.1"/>
    <property type="molecule type" value="Genomic_DNA"/>
</dbReference>
<name>A0A423SC06_PENVA</name>
<reference evidence="4 5" key="2">
    <citation type="submission" date="2019-01" db="EMBL/GenBank/DDBJ databases">
        <title>The decoding of complex shrimp genome reveals the adaptation for benthos swimmer, frequently molting mechanism and breeding impact on genome.</title>
        <authorList>
            <person name="Sun Y."/>
            <person name="Gao Y."/>
            <person name="Yu Y."/>
        </authorList>
    </citation>
    <scope>NUCLEOTIDE SEQUENCE [LARGE SCALE GENOMIC DNA]</scope>
    <source>
        <tissue evidence="4">Muscle</tissue>
    </source>
</reference>